<organism evidence="2 3">
    <name type="scientific">Pleuronectes platessa</name>
    <name type="common">European plaice</name>
    <dbReference type="NCBI Taxonomy" id="8262"/>
    <lineage>
        <taxon>Eukaryota</taxon>
        <taxon>Metazoa</taxon>
        <taxon>Chordata</taxon>
        <taxon>Craniata</taxon>
        <taxon>Vertebrata</taxon>
        <taxon>Euteleostomi</taxon>
        <taxon>Actinopterygii</taxon>
        <taxon>Neopterygii</taxon>
        <taxon>Teleostei</taxon>
        <taxon>Neoteleostei</taxon>
        <taxon>Acanthomorphata</taxon>
        <taxon>Carangaria</taxon>
        <taxon>Pleuronectiformes</taxon>
        <taxon>Pleuronectoidei</taxon>
        <taxon>Pleuronectidae</taxon>
        <taxon>Pleuronectes</taxon>
    </lineage>
</organism>
<keyword evidence="3" id="KW-1185">Reference proteome</keyword>
<proteinExistence type="predicted"/>
<accession>A0A9N7V3L2</accession>
<reference evidence="2" key="1">
    <citation type="submission" date="2020-03" db="EMBL/GenBank/DDBJ databases">
        <authorList>
            <person name="Weist P."/>
        </authorList>
    </citation>
    <scope>NUCLEOTIDE SEQUENCE</scope>
</reference>
<dbReference type="Proteomes" id="UP001153269">
    <property type="component" value="Unassembled WGS sequence"/>
</dbReference>
<dbReference type="AlphaFoldDB" id="A0A9N7V3L2"/>
<evidence type="ECO:0000313" key="3">
    <source>
        <dbReference type="Proteomes" id="UP001153269"/>
    </source>
</evidence>
<feature type="region of interest" description="Disordered" evidence="1">
    <location>
        <begin position="51"/>
        <end position="84"/>
    </location>
</feature>
<dbReference type="EMBL" id="CADEAL010002802">
    <property type="protein sequence ID" value="CAB1442225.1"/>
    <property type="molecule type" value="Genomic_DNA"/>
</dbReference>
<feature type="compositionally biased region" description="Polar residues" evidence="1">
    <location>
        <begin position="73"/>
        <end position="84"/>
    </location>
</feature>
<name>A0A9N7V3L2_PLEPL</name>
<gene>
    <name evidence="2" type="ORF">PLEPLA_LOCUS29911</name>
</gene>
<evidence type="ECO:0000256" key="1">
    <source>
        <dbReference type="SAM" id="MobiDB-lite"/>
    </source>
</evidence>
<evidence type="ECO:0000313" key="2">
    <source>
        <dbReference type="EMBL" id="CAB1442225.1"/>
    </source>
</evidence>
<comment type="caution">
    <text evidence="2">The sequence shown here is derived from an EMBL/GenBank/DDBJ whole genome shotgun (WGS) entry which is preliminary data.</text>
</comment>
<sequence length="84" mass="9516">MRQHQGYSTSTRSERVKLGSCCRRSPRLCTGGRPDLYRTPSTQHVTNITTGSTFQQQEERIRSSPPGLRFDHSTVTSGFRNESL</sequence>
<protein>
    <submittedName>
        <fullName evidence="2">Uncharacterized protein</fullName>
    </submittedName>
</protein>